<evidence type="ECO:0000313" key="3">
    <source>
        <dbReference type="Proteomes" id="UP000219072"/>
    </source>
</evidence>
<dbReference type="SUPFAM" id="SSF53335">
    <property type="entry name" value="S-adenosyl-L-methionine-dependent methyltransferases"/>
    <property type="match status" value="1"/>
</dbReference>
<dbReference type="AlphaFoldDB" id="A0A286DW73"/>
<evidence type="ECO:0000259" key="1">
    <source>
        <dbReference type="Pfam" id="PF08241"/>
    </source>
</evidence>
<organism evidence="2 3">
    <name type="scientific">Streptomyces zhaozhouensis</name>
    <dbReference type="NCBI Taxonomy" id="1300267"/>
    <lineage>
        <taxon>Bacteria</taxon>
        <taxon>Bacillati</taxon>
        <taxon>Actinomycetota</taxon>
        <taxon>Actinomycetes</taxon>
        <taxon>Kitasatosporales</taxon>
        <taxon>Streptomycetaceae</taxon>
        <taxon>Streptomyces</taxon>
    </lineage>
</organism>
<dbReference type="OrthoDB" id="9786503at2"/>
<name>A0A286DW73_9ACTN</name>
<protein>
    <submittedName>
        <fullName evidence="2">Methyltransferase domain-containing protein</fullName>
    </submittedName>
</protein>
<keyword evidence="2" id="KW-0808">Transferase</keyword>
<evidence type="ECO:0000313" key="2">
    <source>
        <dbReference type="EMBL" id="SOD62883.1"/>
    </source>
</evidence>
<dbReference type="PANTHER" id="PTHR42912">
    <property type="entry name" value="METHYLTRANSFERASE"/>
    <property type="match status" value="1"/>
</dbReference>
<accession>A0A286DW73</accession>
<dbReference type="InterPro" id="IPR050508">
    <property type="entry name" value="Methyltransf_Superfamily"/>
</dbReference>
<dbReference type="CDD" id="cd02440">
    <property type="entry name" value="AdoMet_MTases"/>
    <property type="match status" value="1"/>
</dbReference>
<proteinExistence type="predicted"/>
<feature type="domain" description="Methyltransferase type 11" evidence="1">
    <location>
        <begin position="50"/>
        <end position="147"/>
    </location>
</feature>
<dbReference type="InterPro" id="IPR029063">
    <property type="entry name" value="SAM-dependent_MTases_sf"/>
</dbReference>
<dbReference type="Pfam" id="PF08241">
    <property type="entry name" value="Methyltransf_11"/>
    <property type="match status" value="1"/>
</dbReference>
<reference evidence="2 3" key="1">
    <citation type="submission" date="2017-09" db="EMBL/GenBank/DDBJ databases">
        <authorList>
            <person name="Ehlers B."/>
            <person name="Leendertz F.H."/>
        </authorList>
    </citation>
    <scope>NUCLEOTIDE SEQUENCE [LARGE SCALE GENOMIC DNA]</scope>
    <source>
        <strain evidence="2 3">CGMCC 4.7095</strain>
    </source>
</reference>
<keyword evidence="3" id="KW-1185">Reference proteome</keyword>
<dbReference type="GO" id="GO:0032259">
    <property type="term" value="P:methylation"/>
    <property type="evidence" value="ECO:0007669"/>
    <property type="project" value="UniProtKB-KW"/>
</dbReference>
<dbReference type="RefSeq" id="WP_097231380.1">
    <property type="nucleotide sequence ID" value="NZ_OCNE01000008.1"/>
</dbReference>
<dbReference type="Gene3D" id="3.40.50.150">
    <property type="entry name" value="Vaccinia Virus protein VP39"/>
    <property type="match status" value="1"/>
</dbReference>
<dbReference type="GO" id="GO:0008757">
    <property type="term" value="F:S-adenosylmethionine-dependent methyltransferase activity"/>
    <property type="evidence" value="ECO:0007669"/>
    <property type="project" value="InterPro"/>
</dbReference>
<sequence length="217" mass="23713">MTQRPSLDQPPEAFWEELYRPHRENPTLWGARVNPLLGEVAAGLPPGVALDLGSGAGGDAIWLARHGWRVTAVDISATAVAGLQRCAREQELAHLVTAERHDLARTFPEGAFDLVSAQYLHTPFALPRSAVLRAAAHALRPGGRLLVVDHGSRAPWSWDQDPDARFPAPEEIHAELALAEPTWTVERSDAPRREATGPNGQTAVVTDHVLLLRRTPR</sequence>
<dbReference type="EMBL" id="OCNE01000008">
    <property type="protein sequence ID" value="SOD62883.1"/>
    <property type="molecule type" value="Genomic_DNA"/>
</dbReference>
<keyword evidence="2" id="KW-0489">Methyltransferase</keyword>
<gene>
    <name evidence="2" type="ORF">SAMN06297387_10846</name>
</gene>
<dbReference type="Proteomes" id="UP000219072">
    <property type="component" value="Unassembled WGS sequence"/>
</dbReference>
<dbReference type="InterPro" id="IPR013216">
    <property type="entry name" value="Methyltransf_11"/>
</dbReference>